<name>A4RZ75_OSTLU</name>
<dbReference type="RefSeq" id="XP_001418280.1">
    <property type="nucleotide sequence ID" value="XM_001418243.1"/>
</dbReference>
<dbReference type="Proteomes" id="UP000001568">
    <property type="component" value="Chromosome 6"/>
</dbReference>
<feature type="region of interest" description="Disordered" evidence="1">
    <location>
        <begin position="328"/>
        <end position="384"/>
    </location>
</feature>
<evidence type="ECO:0000313" key="3">
    <source>
        <dbReference type="Proteomes" id="UP000001568"/>
    </source>
</evidence>
<dbReference type="GeneID" id="5002415"/>
<evidence type="ECO:0008006" key="4">
    <source>
        <dbReference type="Google" id="ProtNLM"/>
    </source>
</evidence>
<reference evidence="2 3" key="1">
    <citation type="journal article" date="2007" name="Proc. Natl. Acad. Sci. U.S.A.">
        <title>The tiny eukaryote Ostreococcus provides genomic insights into the paradox of plankton speciation.</title>
        <authorList>
            <person name="Palenik B."/>
            <person name="Grimwood J."/>
            <person name="Aerts A."/>
            <person name="Rouze P."/>
            <person name="Salamov A."/>
            <person name="Putnam N."/>
            <person name="Dupont C."/>
            <person name="Jorgensen R."/>
            <person name="Derelle E."/>
            <person name="Rombauts S."/>
            <person name="Zhou K."/>
            <person name="Otillar R."/>
            <person name="Merchant S.S."/>
            <person name="Podell S."/>
            <person name="Gaasterland T."/>
            <person name="Napoli C."/>
            <person name="Gendler K."/>
            <person name="Manuell A."/>
            <person name="Tai V."/>
            <person name="Vallon O."/>
            <person name="Piganeau G."/>
            <person name="Jancek S."/>
            <person name="Heijde M."/>
            <person name="Jabbari K."/>
            <person name="Bowler C."/>
            <person name="Lohr M."/>
            <person name="Robbens S."/>
            <person name="Werner G."/>
            <person name="Dubchak I."/>
            <person name="Pazour G.J."/>
            <person name="Ren Q."/>
            <person name="Paulsen I."/>
            <person name="Delwiche C."/>
            <person name="Schmutz J."/>
            <person name="Rokhsar D."/>
            <person name="Van de Peer Y."/>
            <person name="Moreau H."/>
            <person name="Grigoriev I.V."/>
        </authorList>
    </citation>
    <scope>NUCLEOTIDE SEQUENCE [LARGE SCALE GENOMIC DNA]</scope>
    <source>
        <strain evidence="2 3">CCE9901</strain>
    </source>
</reference>
<dbReference type="OrthoDB" id="10614975at2759"/>
<evidence type="ECO:0000256" key="1">
    <source>
        <dbReference type="SAM" id="MobiDB-lite"/>
    </source>
</evidence>
<dbReference type="OMA" id="ARKYERT"/>
<dbReference type="KEGG" id="olu:OSTLU_15867"/>
<dbReference type="STRING" id="436017.A4RZ75"/>
<dbReference type="EMBL" id="CP000586">
    <property type="protein sequence ID" value="ABO96573.1"/>
    <property type="molecule type" value="Genomic_DNA"/>
</dbReference>
<dbReference type="Gramene" id="ABO96573">
    <property type="protein sequence ID" value="ABO96573"/>
    <property type="gene ID" value="OSTLU_15867"/>
</dbReference>
<proteinExistence type="predicted"/>
<accession>A4RZ75</accession>
<evidence type="ECO:0000313" key="2">
    <source>
        <dbReference type="EMBL" id="ABO96573.1"/>
    </source>
</evidence>
<organism evidence="2 3">
    <name type="scientific">Ostreococcus lucimarinus (strain CCE9901)</name>
    <dbReference type="NCBI Taxonomy" id="436017"/>
    <lineage>
        <taxon>Eukaryota</taxon>
        <taxon>Viridiplantae</taxon>
        <taxon>Chlorophyta</taxon>
        <taxon>Mamiellophyceae</taxon>
        <taxon>Mamiellales</taxon>
        <taxon>Bathycoccaceae</taxon>
        <taxon>Ostreococcus</taxon>
    </lineage>
</organism>
<dbReference type="AlphaFoldDB" id="A4RZ75"/>
<protein>
    <recommendedName>
        <fullName evidence="4">Nucleolus and neural progenitor protein-like N-terminal domain-containing protein</fullName>
    </recommendedName>
</protein>
<sequence>MPRERVRDVTAVDVDLARAPRDVLTRLADELRPRLDAAARAARDASRVFSRERALLDALRRKSRAQHRASKHHGALTRACARGRTYDAQEAVAKLEALARDVDACARDSRLAYGNDALVVPARARADEAMRAACAACAVLSELQGAGEDCVEAFAGQLGRGYFMALSATATACASRVRCESARVLRALVGAYNVVVDVREHLPPPGRYDAAFGRRPPAELRVATAADGGVRATPVGDDEVRADEELDVFWASAVSNAREGAELSADVNVEADDELSELGVRVDRDDVAERDVIRVAKQSQVPQAKARKYERTVSVASPFGALTAAPAVLNPFAPKKRRRKKKGGGEEPPTAGKKKKPKRSDAPKTAADAFERLRQISSYGGGPD</sequence>
<gene>
    <name evidence="2" type="ORF">OSTLU_15867</name>
</gene>
<keyword evidence="3" id="KW-1185">Reference proteome</keyword>
<dbReference type="HOGENOM" id="CLU_720393_0_0_1"/>